<organism evidence="5 6">
    <name type="scientific">Candidatus Nitrotoga arctica</name>
    <dbReference type="NCBI Taxonomy" id="453162"/>
    <lineage>
        <taxon>Bacteria</taxon>
        <taxon>Pseudomonadati</taxon>
        <taxon>Pseudomonadota</taxon>
        <taxon>Betaproteobacteria</taxon>
        <taxon>Nitrosomonadales</taxon>
        <taxon>Gallionellaceae</taxon>
        <taxon>Candidatus Nitrotoga</taxon>
    </lineage>
</organism>
<gene>
    <name evidence="2" type="ORF">NTG6680_0578</name>
    <name evidence="3" type="ORF">NTG6680_0687</name>
    <name evidence="4" type="ORF">NTG6680_0863</name>
    <name evidence="5" type="ORF">NTG6680_1985</name>
</gene>
<dbReference type="Proteomes" id="UP000839052">
    <property type="component" value="Chromosome"/>
</dbReference>
<feature type="transmembrane region" description="Helical" evidence="1">
    <location>
        <begin position="21"/>
        <end position="42"/>
    </location>
</feature>
<evidence type="ECO:0000313" key="6">
    <source>
        <dbReference type="Proteomes" id="UP000839052"/>
    </source>
</evidence>
<evidence type="ECO:0000313" key="4">
    <source>
        <dbReference type="EMBL" id="CAG9932116.1"/>
    </source>
</evidence>
<name>A0ABN8AKH2_9PROT</name>
<keyword evidence="6" id="KW-1185">Reference proteome</keyword>
<dbReference type="EMBL" id="OU912926">
    <property type="protein sequence ID" value="CAG9933234.1"/>
    <property type="molecule type" value="Genomic_DNA"/>
</dbReference>
<evidence type="ECO:0000256" key="1">
    <source>
        <dbReference type="SAM" id="Phobius"/>
    </source>
</evidence>
<accession>A0ABN8AKH2</accession>
<dbReference type="EMBL" id="OU912926">
    <property type="protein sequence ID" value="CAG9932116.1"/>
    <property type="molecule type" value="Genomic_DNA"/>
</dbReference>
<proteinExistence type="predicted"/>
<evidence type="ECO:0000313" key="3">
    <source>
        <dbReference type="EMBL" id="CAG9931940.1"/>
    </source>
</evidence>
<evidence type="ECO:0000313" key="5">
    <source>
        <dbReference type="EMBL" id="CAG9933234.1"/>
    </source>
</evidence>
<keyword evidence="1" id="KW-0812">Transmembrane</keyword>
<sequence length="47" mass="5210">MAKWNEVPRKTGIAMVHIARGLAWSWVTSSTLVNWLGVVGTLGRYPV</sequence>
<evidence type="ECO:0000313" key="2">
    <source>
        <dbReference type="EMBL" id="CAG9931831.1"/>
    </source>
</evidence>
<dbReference type="EMBL" id="OU912926">
    <property type="protein sequence ID" value="CAG9931940.1"/>
    <property type="molecule type" value="Genomic_DNA"/>
</dbReference>
<keyword evidence="1" id="KW-1133">Transmembrane helix</keyword>
<protein>
    <submittedName>
        <fullName evidence="5">Uncharacterized protein</fullName>
    </submittedName>
</protein>
<dbReference type="EMBL" id="OU912926">
    <property type="protein sequence ID" value="CAG9931831.1"/>
    <property type="molecule type" value="Genomic_DNA"/>
</dbReference>
<keyword evidence="1" id="KW-0472">Membrane</keyword>
<reference evidence="5 6" key="1">
    <citation type="submission" date="2021-10" db="EMBL/GenBank/DDBJ databases">
        <authorList>
            <person name="Koch H."/>
        </authorList>
    </citation>
    <scope>NUCLEOTIDE SEQUENCE [LARGE SCALE GENOMIC DNA]</scope>
    <source>
        <strain evidence="5">6680</strain>
    </source>
</reference>